<comment type="caution">
    <text evidence="2">The sequence shown here is derived from an EMBL/GenBank/DDBJ whole genome shotgun (WGS) entry which is preliminary data.</text>
</comment>
<sequence>MNTYSYWGHGGPYETWVDFLHRWAAAEPPADPATLPPLSEDDFPGETWERFALHLGEALDKRLKSWDRHLAQALLAAPDEFSAGRALAQARAGLEEVRTVAGHPGLPETLRTRFTELVESQITDFQSQIERNLDNLAATNGSDIRWIEQRRRTVRDNALTGRSTAPAADPWAQAPVGDRPRRRVVTD</sequence>
<dbReference type="EMBL" id="BJND01000023">
    <property type="protein sequence ID" value="GEC05766.1"/>
    <property type="molecule type" value="Genomic_DNA"/>
</dbReference>
<keyword evidence="3" id="KW-1185">Reference proteome</keyword>
<dbReference type="AlphaFoldDB" id="A0A4Y3VL56"/>
<dbReference type="OrthoDB" id="4269714at2"/>
<feature type="region of interest" description="Disordered" evidence="1">
    <location>
        <begin position="157"/>
        <end position="187"/>
    </location>
</feature>
<dbReference type="Proteomes" id="UP000317881">
    <property type="component" value="Unassembled WGS sequence"/>
</dbReference>
<evidence type="ECO:0000313" key="2">
    <source>
        <dbReference type="EMBL" id="GEC05766.1"/>
    </source>
</evidence>
<reference evidence="2 3" key="1">
    <citation type="submission" date="2019-06" db="EMBL/GenBank/DDBJ databases">
        <title>Whole genome shotgun sequence of Streptomyces spinoverrucosus NBRC 14228.</title>
        <authorList>
            <person name="Hosoyama A."/>
            <person name="Uohara A."/>
            <person name="Ohji S."/>
            <person name="Ichikawa N."/>
        </authorList>
    </citation>
    <scope>NUCLEOTIDE SEQUENCE [LARGE SCALE GENOMIC DNA]</scope>
    <source>
        <strain evidence="2 3">NBRC 14228</strain>
    </source>
</reference>
<protein>
    <submittedName>
        <fullName evidence="2">Uncharacterized protein</fullName>
    </submittedName>
</protein>
<gene>
    <name evidence="2" type="ORF">SSP24_34210</name>
</gene>
<organism evidence="2 3">
    <name type="scientific">Streptomyces spinoverrucosus</name>
    <dbReference type="NCBI Taxonomy" id="284043"/>
    <lineage>
        <taxon>Bacteria</taxon>
        <taxon>Bacillati</taxon>
        <taxon>Actinomycetota</taxon>
        <taxon>Actinomycetes</taxon>
        <taxon>Kitasatosporales</taxon>
        <taxon>Streptomycetaceae</taxon>
        <taxon>Streptomyces</taxon>
    </lineage>
</organism>
<dbReference type="RefSeq" id="WP_141310398.1">
    <property type="nucleotide sequence ID" value="NZ_BJND01000023.1"/>
</dbReference>
<proteinExistence type="predicted"/>
<evidence type="ECO:0000313" key="3">
    <source>
        <dbReference type="Proteomes" id="UP000317881"/>
    </source>
</evidence>
<evidence type="ECO:0000256" key="1">
    <source>
        <dbReference type="SAM" id="MobiDB-lite"/>
    </source>
</evidence>
<name>A0A4Y3VL56_9ACTN</name>
<accession>A0A4Y3VL56</accession>